<reference evidence="1" key="1">
    <citation type="submission" date="2022-09" db="EMBL/GenBank/DDBJ databases">
        <title>Diverse halophilic archaea isolated from saline environments.</title>
        <authorList>
            <person name="Cui H.-L."/>
        </authorList>
    </citation>
    <scope>NUCLEOTIDE SEQUENCE</scope>
    <source>
        <strain evidence="1">ZS-35-S2</strain>
    </source>
</reference>
<evidence type="ECO:0000313" key="2">
    <source>
        <dbReference type="Proteomes" id="UP001057580"/>
    </source>
</evidence>
<protein>
    <submittedName>
        <fullName evidence="1">Uncharacterized protein</fullName>
    </submittedName>
</protein>
<accession>A0A9E7R6W1</accession>
<gene>
    <name evidence="1" type="ORF">N0B31_08985</name>
</gene>
<name>A0A9E7R6W1_9EURY</name>
<dbReference type="EMBL" id="CP104003">
    <property type="protein sequence ID" value="UWM56413.1"/>
    <property type="molecule type" value="Genomic_DNA"/>
</dbReference>
<proteinExistence type="predicted"/>
<evidence type="ECO:0000313" key="1">
    <source>
        <dbReference type="EMBL" id="UWM56413.1"/>
    </source>
</evidence>
<dbReference type="RefSeq" id="WP_260643527.1">
    <property type="nucleotide sequence ID" value="NZ_CP104003.1"/>
</dbReference>
<dbReference type="KEGG" id="ssai:N0B31_08985"/>
<dbReference type="Pfam" id="PF24366">
    <property type="entry name" value="DUF7522"/>
    <property type="match status" value="1"/>
</dbReference>
<dbReference type="Proteomes" id="UP001057580">
    <property type="component" value="Chromosome"/>
</dbReference>
<dbReference type="GeneID" id="74942553"/>
<dbReference type="InterPro" id="IPR055944">
    <property type="entry name" value="DUF7522"/>
</dbReference>
<keyword evidence="2" id="KW-1185">Reference proteome</keyword>
<dbReference type="AlphaFoldDB" id="A0A9E7R6W1"/>
<organism evidence="1 2">
    <name type="scientific">Salinirubellus salinus</name>
    <dbReference type="NCBI Taxonomy" id="1364945"/>
    <lineage>
        <taxon>Archaea</taxon>
        <taxon>Methanobacteriati</taxon>
        <taxon>Methanobacteriota</taxon>
        <taxon>Stenosarchaea group</taxon>
        <taxon>Halobacteria</taxon>
        <taxon>Halobacteriales</taxon>
        <taxon>Natronomonadaceae</taxon>
        <taxon>Salinirubellus</taxon>
    </lineage>
</organism>
<sequence>MSPPEARIVGPAGEAAIAAAEECLGGRLRTVVVYDEADYEVRYVSDVVRAQLGEAGVRETAAQLHGYVHLDFVERDLFADLTPTAGDVRTTITRLDRVTFVRYLVEDAGVFLSVAPDADLTALCAAMDEAVEGARDDTGDA</sequence>